<keyword evidence="2" id="KW-1185">Reference proteome</keyword>
<name>A0ACC2KKM6_PERAE</name>
<comment type="caution">
    <text evidence="1">The sequence shown here is derived from an EMBL/GenBank/DDBJ whole genome shotgun (WGS) entry which is preliminary data.</text>
</comment>
<protein>
    <submittedName>
        <fullName evidence="1">Uncharacterized protein</fullName>
    </submittedName>
</protein>
<sequence length="239" mass="25313">MATRFDGNSELVAELATVNGFKAAYAIKDGAEGPRGWMSSRLPWLAPSKALSIDFSNIKDTIDSLGEGTDALSVTLGLAAAAGLGALAFTEVETLLQVLGSVALVQFVTKKLLFAEDRKQTLKQVDEFVTTKVAPTEFLDEIKMIGKALLPPVKENSLLPAAAEGSQSTDTAASPIEKVDEIPAATPLKVEAATELPQINSVPKTEVNAQVTPAPQRPLSPYPWYPDFKPPASPSPSKP</sequence>
<gene>
    <name evidence="1" type="ORF">MRB53_030228</name>
</gene>
<reference evidence="1 2" key="1">
    <citation type="journal article" date="2022" name="Hortic Res">
        <title>A haplotype resolved chromosomal level avocado genome allows analysis of novel avocado genes.</title>
        <authorList>
            <person name="Nath O."/>
            <person name="Fletcher S.J."/>
            <person name="Hayward A."/>
            <person name="Shaw L.M."/>
            <person name="Masouleh A.K."/>
            <person name="Furtado A."/>
            <person name="Henry R.J."/>
            <person name="Mitter N."/>
        </authorList>
    </citation>
    <scope>NUCLEOTIDE SEQUENCE [LARGE SCALE GENOMIC DNA]</scope>
    <source>
        <strain evidence="2">cv. Hass</strain>
    </source>
</reference>
<dbReference type="Proteomes" id="UP001234297">
    <property type="component" value="Chromosome 10"/>
</dbReference>
<dbReference type="EMBL" id="CM056818">
    <property type="protein sequence ID" value="KAJ8621699.1"/>
    <property type="molecule type" value="Genomic_DNA"/>
</dbReference>
<proteinExistence type="predicted"/>
<evidence type="ECO:0000313" key="1">
    <source>
        <dbReference type="EMBL" id="KAJ8621699.1"/>
    </source>
</evidence>
<organism evidence="1 2">
    <name type="scientific">Persea americana</name>
    <name type="common">Avocado</name>
    <dbReference type="NCBI Taxonomy" id="3435"/>
    <lineage>
        <taxon>Eukaryota</taxon>
        <taxon>Viridiplantae</taxon>
        <taxon>Streptophyta</taxon>
        <taxon>Embryophyta</taxon>
        <taxon>Tracheophyta</taxon>
        <taxon>Spermatophyta</taxon>
        <taxon>Magnoliopsida</taxon>
        <taxon>Magnoliidae</taxon>
        <taxon>Laurales</taxon>
        <taxon>Lauraceae</taxon>
        <taxon>Persea</taxon>
    </lineage>
</organism>
<evidence type="ECO:0000313" key="2">
    <source>
        <dbReference type="Proteomes" id="UP001234297"/>
    </source>
</evidence>
<accession>A0ACC2KKM6</accession>